<name>A0ABV5GYH1_9FLAO</name>
<dbReference type="EMBL" id="JBHMFA010000005">
    <property type="protein sequence ID" value="MFB9104536.1"/>
    <property type="molecule type" value="Genomic_DNA"/>
</dbReference>
<dbReference type="CDD" id="cd06170">
    <property type="entry name" value="LuxR_C_like"/>
    <property type="match status" value="1"/>
</dbReference>
<comment type="caution">
    <text evidence="5">The sequence shown here is derived from an EMBL/GenBank/DDBJ whole genome shotgun (WGS) entry which is preliminary data.</text>
</comment>
<accession>A0ABV5GYH1</accession>
<gene>
    <name evidence="5" type="ORF">ACFFU1_06490</name>
</gene>
<sequence>MPNYQVRTILDGNNEDTIDQLLRLLINGQQLHVTINEGWNKPDSEHLSSEEVDGDTETNMQLGRKFFRIKEELQFVKRNTEKYNKLTNREKEIIQLLGEGHNNPQIAEQLFISRSTVEQHRKNINNKLKVKSFSNLMRFIYAFNLI</sequence>
<dbReference type="PROSITE" id="PS50043">
    <property type="entry name" value="HTH_LUXR_2"/>
    <property type="match status" value="1"/>
</dbReference>
<dbReference type="PRINTS" id="PR00038">
    <property type="entry name" value="HTHLUXR"/>
</dbReference>
<dbReference type="Pfam" id="PF00196">
    <property type="entry name" value="GerE"/>
    <property type="match status" value="1"/>
</dbReference>
<keyword evidence="6" id="KW-1185">Reference proteome</keyword>
<evidence type="ECO:0000256" key="3">
    <source>
        <dbReference type="ARBA" id="ARBA00023163"/>
    </source>
</evidence>
<evidence type="ECO:0000256" key="1">
    <source>
        <dbReference type="ARBA" id="ARBA00023015"/>
    </source>
</evidence>
<keyword evidence="2" id="KW-0238">DNA-binding</keyword>
<dbReference type="SUPFAM" id="SSF46894">
    <property type="entry name" value="C-terminal effector domain of the bipartite response regulators"/>
    <property type="match status" value="1"/>
</dbReference>
<feature type="domain" description="HTH luxR-type" evidence="4">
    <location>
        <begin position="79"/>
        <end position="144"/>
    </location>
</feature>
<dbReference type="PROSITE" id="PS00622">
    <property type="entry name" value="HTH_LUXR_1"/>
    <property type="match status" value="1"/>
</dbReference>
<keyword evidence="3" id="KW-0804">Transcription</keyword>
<protein>
    <submittedName>
        <fullName evidence="5">Response regulator transcription factor</fullName>
    </submittedName>
</protein>
<evidence type="ECO:0000259" key="4">
    <source>
        <dbReference type="PROSITE" id="PS50043"/>
    </source>
</evidence>
<dbReference type="RefSeq" id="WP_290273916.1">
    <property type="nucleotide sequence ID" value="NZ_JAUFQP010000013.1"/>
</dbReference>
<evidence type="ECO:0000256" key="2">
    <source>
        <dbReference type="ARBA" id="ARBA00023125"/>
    </source>
</evidence>
<dbReference type="InterPro" id="IPR016032">
    <property type="entry name" value="Sig_transdc_resp-reg_C-effctor"/>
</dbReference>
<evidence type="ECO:0000313" key="6">
    <source>
        <dbReference type="Proteomes" id="UP001589590"/>
    </source>
</evidence>
<dbReference type="PANTHER" id="PTHR44688">
    <property type="entry name" value="DNA-BINDING TRANSCRIPTIONAL ACTIVATOR DEVR_DOSR"/>
    <property type="match status" value="1"/>
</dbReference>
<reference evidence="5 6" key="1">
    <citation type="submission" date="2024-09" db="EMBL/GenBank/DDBJ databases">
        <authorList>
            <person name="Sun Q."/>
            <person name="Mori K."/>
        </authorList>
    </citation>
    <scope>NUCLEOTIDE SEQUENCE [LARGE SCALE GENOMIC DNA]</scope>
    <source>
        <strain evidence="5 6">CECT 8300</strain>
    </source>
</reference>
<dbReference type="SMART" id="SM00421">
    <property type="entry name" value="HTH_LUXR"/>
    <property type="match status" value="1"/>
</dbReference>
<dbReference type="InterPro" id="IPR036388">
    <property type="entry name" value="WH-like_DNA-bd_sf"/>
</dbReference>
<dbReference type="InterPro" id="IPR000792">
    <property type="entry name" value="Tscrpt_reg_LuxR_C"/>
</dbReference>
<dbReference type="PANTHER" id="PTHR44688:SF16">
    <property type="entry name" value="DNA-BINDING TRANSCRIPTIONAL ACTIVATOR DEVR_DOSR"/>
    <property type="match status" value="1"/>
</dbReference>
<dbReference type="Gene3D" id="1.10.10.10">
    <property type="entry name" value="Winged helix-like DNA-binding domain superfamily/Winged helix DNA-binding domain"/>
    <property type="match status" value="1"/>
</dbReference>
<dbReference type="Proteomes" id="UP001589590">
    <property type="component" value="Unassembled WGS sequence"/>
</dbReference>
<keyword evidence="1" id="KW-0805">Transcription regulation</keyword>
<evidence type="ECO:0000313" key="5">
    <source>
        <dbReference type="EMBL" id="MFB9104536.1"/>
    </source>
</evidence>
<organism evidence="5 6">
    <name type="scientific">Algibacter miyuki</name>
    <dbReference type="NCBI Taxonomy" id="1306933"/>
    <lineage>
        <taxon>Bacteria</taxon>
        <taxon>Pseudomonadati</taxon>
        <taxon>Bacteroidota</taxon>
        <taxon>Flavobacteriia</taxon>
        <taxon>Flavobacteriales</taxon>
        <taxon>Flavobacteriaceae</taxon>
        <taxon>Algibacter</taxon>
    </lineage>
</organism>
<proteinExistence type="predicted"/>